<accession>W4MAZ5</accession>
<sequence length="134" mass="14802">MSFSTGYNTENGYAARWTNVTASDGEVSIESAWDPDQGSGNRNTQGYAMAAIKLEESPDERSALCTIPLQMIWEDDGRIVRREPYDFHSDRCDGLRCALSAGSDISPACFNEAECQRDCEGRCLSIADMQALCR</sequence>
<evidence type="ECO:0000313" key="2">
    <source>
        <dbReference type="Proteomes" id="UP000019140"/>
    </source>
</evidence>
<protein>
    <submittedName>
        <fullName evidence="1">Uncharacterized protein</fullName>
    </submittedName>
</protein>
<reference evidence="1 2" key="1">
    <citation type="journal article" date="2014" name="Nature">
        <title>An environmental bacterial taxon with a large and distinct metabolic repertoire.</title>
        <authorList>
            <person name="Wilson M.C."/>
            <person name="Mori T."/>
            <person name="Ruckert C."/>
            <person name="Uria A.R."/>
            <person name="Helf M.J."/>
            <person name="Takada K."/>
            <person name="Gernert C."/>
            <person name="Steffens U.A."/>
            <person name="Heycke N."/>
            <person name="Schmitt S."/>
            <person name="Rinke C."/>
            <person name="Helfrich E.J."/>
            <person name="Brachmann A.O."/>
            <person name="Gurgui C."/>
            <person name="Wakimoto T."/>
            <person name="Kracht M."/>
            <person name="Crusemann M."/>
            <person name="Hentschel U."/>
            <person name="Abe I."/>
            <person name="Matsunaga S."/>
            <person name="Kalinowski J."/>
            <person name="Takeyama H."/>
            <person name="Piel J."/>
        </authorList>
    </citation>
    <scope>NUCLEOTIDE SEQUENCE [LARGE SCALE GENOMIC DNA]</scope>
    <source>
        <strain evidence="2">TSY2</strain>
    </source>
</reference>
<keyword evidence="2" id="KW-1185">Reference proteome</keyword>
<organism evidence="1 2">
    <name type="scientific">Candidatus Entotheonella gemina</name>
    <dbReference type="NCBI Taxonomy" id="1429439"/>
    <lineage>
        <taxon>Bacteria</taxon>
        <taxon>Pseudomonadati</taxon>
        <taxon>Nitrospinota/Tectimicrobiota group</taxon>
        <taxon>Candidatus Tectimicrobiota</taxon>
        <taxon>Candidatus Entotheonellia</taxon>
        <taxon>Candidatus Entotheonellales</taxon>
        <taxon>Candidatus Entotheonellaceae</taxon>
        <taxon>Candidatus Entotheonella</taxon>
    </lineage>
</organism>
<dbReference type="EMBL" id="AZHX01000477">
    <property type="protein sequence ID" value="ETX07340.1"/>
    <property type="molecule type" value="Genomic_DNA"/>
</dbReference>
<evidence type="ECO:0000313" key="1">
    <source>
        <dbReference type="EMBL" id="ETX07340.1"/>
    </source>
</evidence>
<dbReference type="AlphaFoldDB" id="W4MAZ5"/>
<comment type="caution">
    <text evidence="1">The sequence shown here is derived from an EMBL/GenBank/DDBJ whole genome shotgun (WGS) entry which is preliminary data.</text>
</comment>
<name>W4MAZ5_9BACT</name>
<gene>
    <name evidence="1" type="ORF">ETSY2_11765</name>
</gene>
<dbReference type="HOGENOM" id="CLU_1892358_0_0_7"/>
<proteinExistence type="predicted"/>
<dbReference type="Proteomes" id="UP000019140">
    <property type="component" value="Unassembled WGS sequence"/>
</dbReference>